<evidence type="ECO:0000313" key="7">
    <source>
        <dbReference type="EMBL" id="SBO14744.1"/>
    </source>
</evidence>
<evidence type="ECO:0000313" key="8">
    <source>
        <dbReference type="Proteomes" id="UP000055047"/>
    </source>
</evidence>
<name>A0A098EEZ8_ANAPH</name>
<dbReference type="GO" id="GO:0006508">
    <property type="term" value="P:proteolysis"/>
    <property type="evidence" value="ECO:0007669"/>
    <property type="project" value="UniProtKB-KW"/>
</dbReference>
<protein>
    <submittedName>
        <fullName evidence="6 7">Signal peptide peptidase SppA</fullName>
        <ecNumber evidence="7">3.4.21.-</ecNumber>
        <ecNumber evidence="6">3.4.-.-</ecNumber>
    </submittedName>
</protein>
<evidence type="ECO:0000256" key="3">
    <source>
        <dbReference type="ARBA" id="ARBA00022801"/>
    </source>
</evidence>
<dbReference type="PANTHER" id="PTHR42987:SF4">
    <property type="entry name" value="PROTEASE SOHB-RELATED"/>
    <property type="match status" value="1"/>
</dbReference>
<evidence type="ECO:0000313" key="9">
    <source>
        <dbReference type="Proteomes" id="UP000078419"/>
    </source>
</evidence>
<dbReference type="PANTHER" id="PTHR42987">
    <property type="entry name" value="PEPTIDASE S49"/>
    <property type="match status" value="1"/>
</dbReference>
<dbReference type="SUPFAM" id="SSF52096">
    <property type="entry name" value="ClpP/crotonase"/>
    <property type="match status" value="1"/>
</dbReference>
<evidence type="ECO:0000259" key="5">
    <source>
        <dbReference type="Pfam" id="PF01343"/>
    </source>
</evidence>
<dbReference type="InterPro" id="IPR029045">
    <property type="entry name" value="ClpP/crotonase-like_dom_sf"/>
</dbReference>
<proteinExistence type="inferred from homology"/>
<dbReference type="EC" id="3.4.21.-" evidence="7"/>
<organism evidence="6 8">
    <name type="scientific">Anaplasma phagocytophilum</name>
    <name type="common">Ehrlichia phagocytophila</name>
    <dbReference type="NCBI Taxonomy" id="948"/>
    <lineage>
        <taxon>Bacteria</taxon>
        <taxon>Pseudomonadati</taxon>
        <taxon>Pseudomonadota</taxon>
        <taxon>Alphaproteobacteria</taxon>
        <taxon>Rickettsiales</taxon>
        <taxon>Anaplasmataceae</taxon>
        <taxon>Anaplasma</taxon>
        <taxon>phagocytophilum group</taxon>
    </lineage>
</organism>
<evidence type="ECO:0000313" key="6">
    <source>
        <dbReference type="EMBL" id="CEG20382.1"/>
    </source>
</evidence>
<dbReference type="InterPro" id="IPR047272">
    <property type="entry name" value="S49_SppA_C"/>
</dbReference>
<keyword evidence="3 6" id="KW-0378">Hydrolase</keyword>
<dbReference type="InterPro" id="IPR004635">
    <property type="entry name" value="Pept_S49_SppA"/>
</dbReference>
<feature type="domain" description="Peptidase S49" evidence="5">
    <location>
        <begin position="110"/>
        <end position="259"/>
    </location>
</feature>
<evidence type="ECO:0000256" key="4">
    <source>
        <dbReference type="ARBA" id="ARBA00022825"/>
    </source>
</evidence>
<keyword evidence="2" id="KW-0645">Protease</keyword>
<dbReference type="CDD" id="cd07023">
    <property type="entry name" value="S49_Sppa_N_C"/>
    <property type="match status" value="1"/>
</dbReference>
<dbReference type="Gene3D" id="3.90.226.10">
    <property type="entry name" value="2-enoyl-CoA Hydratase, Chain A, domain 1"/>
    <property type="match status" value="1"/>
</dbReference>
<gene>
    <name evidence="6" type="primary">sppA</name>
    <name evidence="7" type="ORF">ANAPC1_01111</name>
    <name evidence="6" type="ORF">ANAPHAGO_00370</name>
</gene>
<dbReference type="EMBL" id="CCXQ01000004">
    <property type="protein sequence ID" value="CEG20382.1"/>
    <property type="molecule type" value="Genomic_DNA"/>
</dbReference>
<reference evidence="6 8" key="1">
    <citation type="submission" date="2014-09" db="EMBL/GenBank/DDBJ databases">
        <authorList>
            <person name="Loux Valentin"/>
            <person name="Dugat Thibaut"/>
        </authorList>
    </citation>
    <scope>NUCLEOTIDE SEQUENCE [LARGE SCALE GENOMIC DNA]</scope>
    <source>
        <strain evidence="6 8">BOV-10_179</strain>
    </source>
</reference>
<reference evidence="7" key="2">
    <citation type="submission" date="2016-03" db="EMBL/GenBank/DDBJ databases">
        <authorList>
            <person name="Loux V."/>
        </authorList>
    </citation>
    <scope>NUCLEOTIDE SEQUENCE</scope>
    <source>
        <strain evidence="7">C1</strain>
    </source>
</reference>
<sequence>MFDHLLKIEALASRVSMWRALFFVVLGLLVVFASQVDYSRFSFADITGGASGYVARIGIEGTIGRNKGRTALLSRVEDDSSIKAVVLRIDSPGGTVGDSEELYRQIRAIAEKKPVVAVMGNVAASGGYMTALAADHVIANNGTITGSIGVLTQYVGVARIAERLGITLKTIKTSELKASMSPLEEMSKNSEDVMRELIKDFHRFFVSMVAERRGLSEEEAYKVADGRVYTGAQALQVKLVDELGGEREALEWLKSHHNIDTEKVVVRDLEYQSRLSLMGGLRMLLESFKQPLYALLFE</sequence>
<dbReference type="EC" id="3.4.-.-" evidence="6"/>
<reference evidence="9" key="3">
    <citation type="submission" date="2016-03" db="EMBL/GenBank/DDBJ databases">
        <authorList>
            <person name="Loux Valentin"/>
        </authorList>
    </citation>
    <scope>NUCLEOTIDE SEQUENCE [LARGE SCALE GENOMIC DNA]</scope>
    <source>
        <strain evidence="9">C1</strain>
    </source>
</reference>
<dbReference type="AlphaFoldDB" id="A0A098EEZ8"/>
<evidence type="ECO:0000256" key="2">
    <source>
        <dbReference type="ARBA" id="ARBA00022670"/>
    </source>
</evidence>
<dbReference type="NCBIfam" id="TIGR00706">
    <property type="entry name" value="SppA_dom"/>
    <property type="match status" value="1"/>
</dbReference>
<dbReference type="Pfam" id="PF01343">
    <property type="entry name" value="Peptidase_S49"/>
    <property type="match status" value="1"/>
</dbReference>
<dbReference type="GO" id="GO:0008236">
    <property type="term" value="F:serine-type peptidase activity"/>
    <property type="evidence" value="ECO:0007669"/>
    <property type="project" value="UniProtKB-KW"/>
</dbReference>
<accession>A0A098EEZ8</accession>
<dbReference type="RefSeq" id="WP_060757533.1">
    <property type="nucleotide sequence ID" value="NZ_CCXQ01000004.1"/>
</dbReference>
<comment type="similarity">
    <text evidence="1">Belongs to the peptidase S49 family.</text>
</comment>
<dbReference type="Proteomes" id="UP000055047">
    <property type="component" value="Unassembled WGS sequence"/>
</dbReference>
<dbReference type="EMBL" id="FLLR01000062">
    <property type="protein sequence ID" value="SBO14744.1"/>
    <property type="molecule type" value="Genomic_DNA"/>
</dbReference>
<dbReference type="InterPro" id="IPR002142">
    <property type="entry name" value="Peptidase_S49"/>
</dbReference>
<keyword evidence="4" id="KW-0720">Serine protease</keyword>
<dbReference type="Proteomes" id="UP000078419">
    <property type="component" value="Unassembled WGS sequence"/>
</dbReference>
<evidence type="ECO:0000256" key="1">
    <source>
        <dbReference type="ARBA" id="ARBA00008683"/>
    </source>
</evidence>